<keyword evidence="3 6" id="KW-0732">Signal</keyword>
<evidence type="ECO:0000313" key="7">
    <source>
        <dbReference type="EMBL" id="OQV22401.1"/>
    </source>
</evidence>
<dbReference type="Proteomes" id="UP000192578">
    <property type="component" value="Unassembled WGS sequence"/>
</dbReference>
<feature type="chain" id="PRO_5012144886" evidence="6">
    <location>
        <begin position="25"/>
        <end position="494"/>
    </location>
</feature>
<dbReference type="Gene3D" id="3.40.50.1820">
    <property type="entry name" value="alpha/beta hydrolase"/>
    <property type="match status" value="1"/>
</dbReference>
<dbReference type="GO" id="GO:0070008">
    <property type="term" value="F:serine-type exopeptidase activity"/>
    <property type="evidence" value="ECO:0007669"/>
    <property type="project" value="InterPro"/>
</dbReference>
<sequence length="494" mass="54652">MISFRRSILALQLLILCLLHCAECRFPFKDVHASRTGDIPPYKELFFDNLLDHFNYGSFGEETYRQRYLLSNTYWKAGGPIFFYTGNEGPITNFYNNTGFIFDIAPKFNALIIFAEHRFYGQSLPAGPVKSFQSPYLGLLTIEQALADFAVLLSSVKAELNATDSAVISFGGSYGGMLAAYMRQKYPNIIDGALAASSPVLSIADIGDNGTFFRDVTNVFKANEGCEPRVREAFTAMDALSKNGKAGFANLTTTFQLCDPLDPNRGYKQLIGWVRNAFASMAMVNYPYPANFLGPLPAWPVNAACGLITNSTVGAMAGLAQAASLFYTNTQKCYDIWSEFVDCADPTGCGTGNDATAWDYQACTQMTLSGGTYGGDKDMFPYLPWTKDMRKAYCGKHYNIQPRDTELRTEYWGGDLQATSNIIYSNGLLDPWHDGGILKNVSDTIVAVTIKDGAHHLDLRASDPRDPQSVIVARQQEVELIRQFVKKATTVKQR</sequence>
<dbReference type="InterPro" id="IPR029058">
    <property type="entry name" value="AB_hydrolase_fold"/>
</dbReference>
<evidence type="ECO:0000256" key="4">
    <source>
        <dbReference type="ARBA" id="ARBA00022801"/>
    </source>
</evidence>
<organism evidence="7 8">
    <name type="scientific">Hypsibius exemplaris</name>
    <name type="common">Freshwater tardigrade</name>
    <dbReference type="NCBI Taxonomy" id="2072580"/>
    <lineage>
        <taxon>Eukaryota</taxon>
        <taxon>Metazoa</taxon>
        <taxon>Ecdysozoa</taxon>
        <taxon>Tardigrada</taxon>
        <taxon>Eutardigrada</taxon>
        <taxon>Parachela</taxon>
        <taxon>Hypsibioidea</taxon>
        <taxon>Hypsibiidae</taxon>
        <taxon>Hypsibius</taxon>
    </lineage>
</organism>
<dbReference type="EMBL" id="MTYJ01000017">
    <property type="protein sequence ID" value="OQV22401.1"/>
    <property type="molecule type" value="Genomic_DNA"/>
</dbReference>
<reference evidence="8" key="1">
    <citation type="submission" date="2017-01" db="EMBL/GenBank/DDBJ databases">
        <title>Comparative genomics of anhydrobiosis in the tardigrade Hypsibius dujardini.</title>
        <authorList>
            <person name="Yoshida Y."/>
            <person name="Koutsovoulos G."/>
            <person name="Laetsch D."/>
            <person name="Stevens L."/>
            <person name="Kumar S."/>
            <person name="Horikawa D."/>
            <person name="Ishino K."/>
            <person name="Komine S."/>
            <person name="Tomita M."/>
            <person name="Blaxter M."/>
            <person name="Arakawa K."/>
        </authorList>
    </citation>
    <scope>NUCLEOTIDE SEQUENCE [LARGE SCALE GENOMIC DNA]</scope>
    <source>
        <strain evidence="8">Z151</strain>
    </source>
</reference>
<keyword evidence="2" id="KW-0645">Protease</keyword>
<dbReference type="GO" id="GO:0008239">
    <property type="term" value="F:dipeptidyl-peptidase activity"/>
    <property type="evidence" value="ECO:0007669"/>
    <property type="project" value="TreeGrafter"/>
</dbReference>
<comment type="caution">
    <text evidence="7">The sequence shown here is derived from an EMBL/GenBank/DDBJ whole genome shotgun (WGS) entry which is preliminary data.</text>
</comment>
<dbReference type="InterPro" id="IPR008758">
    <property type="entry name" value="Peptidase_S28"/>
</dbReference>
<dbReference type="SUPFAM" id="SSF53474">
    <property type="entry name" value="alpha/beta-Hydrolases"/>
    <property type="match status" value="1"/>
</dbReference>
<dbReference type="PANTHER" id="PTHR11010:SF107">
    <property type="entry name" value="DIPEPTIDYL PEPTIDASE 2"/>
    <property type="match status" value="1"/>
</dbReference>
<keyword evidence="4" id="KW-0378">Hydrolase</keyword>
<evidence type="ECO:0000256" key="3">
    <source>
        <dbReference type="ARBA" id="ARBA00022729"/>
    </source>
</evidence>
<feature type="signal peptide" evidence="6">
    <location>
        <begin position="1"/>
        <end position="24"/>
    </location>
</feature>
<dbReference type="GO" id="GO:0006508">
    <property type="term" value="P:proteolysis"/>
    <property type="evidence" value="ECO:0007669"/>
    <property type="project" value="UniProtKB-KW"/>
</dbReference>
<evidence type="ECO:0000256" key="6">
    <source>
        <dbReference type="SAM" id="SignalP"/>
    </source>
</evidence>
<name>A0A1W0X4S3_HYPEX</name>
<protein>
    <submittedName>
        <fullName evidence="7">Dipeptidyl peptidase 2</fullName>
    </submittedName>
</protein>
<dbReference type="Gene3D" id="1.20.120.980">
    <property type="entry name" value="Serine carboxypeptidase S28, SKS domain"/>
    <property type="match status" value="1"/>
</dbReference>
<dbReference type="Pfam" id="PF05577">
    <property type="entry name" value="Peptidase_S28"/>
    <property type="match status" value="1"/>
</dbReference>
<evidence type="ECO:0000256" key="2">
    <source>
        <dbReference type="ARBA" id="ARBA00022670"/>
    </source>
</evidence>
<accession>A0A1W0X4S3</accession>
<dbReference type="InterPro" id="IPR042269">
    <property type="entry name" value="Ser_carbopepase_S28_SKS"/>
</dbReference>
<evidence type="ECO:0000256" key="1">
    <source>
        <dbReference type="ARBA" id="ARBA00011079"/>
    </source>
</evidence>
<proteinExistence type="inferred from homology"/>
<keyword evidence="5" id="KW-0325">Glycoprotein</keyword>
<dbReference type="AlphaFoldDB" id="A0A1W0X4S3"/>
<keyword evidence="8" id="KW-1185">Reference proteome</keyword>
<comment type="similarity">
    <text evidence="1">Belongs to the peptidase S28 family.</text>
</comment>
<gene>
    <name evidence="7" type="ORF">BV898_03577</name>
</gene>
<evidence type="ECO:0000313" key="8">
    <source>
        <dbReference type="Proteomes" id="UP000192578"/>
    </source>
</evidence>
<evidence type="ECO:0000256" key="5">
    <source>
        <dbReference type="ARBA" id="ARBA00023180"/>
    </source>
</evidence>
<dbReference type="OrthoDB" id="2130629at2759"/>
<dbReference type="PANTHER" id="PTHR11010">
    <property type="entry name" value="PROTEASE S28 PRO-X CARBOXYPEPTIDASE-RELATED"/>
    <property type="match status" value="1"/>
</dbReference>